<feature type="region of interest" description="Disordered" evidence="1">
    <location>
        <begin position="1"/>
        <end position="62"/>
    </location>
</feature>
<evidence type="ECO:0000256" key="1">
    <source>
        <dbReference type="SAM" id="MobiDB-lite"/>
    </source>
</evidence>
<gene>
    <name evidence="2" type="ORF">Ctob_012257</name>
</gene>
<dbReference type="AlphaFoldDB" id="A0A0M0JY17"/>
<sequence>MTRAVGDRVVVMNEHTLRTDPSPYTPPCRPSPYRTHRRPALTPIPRNRASSPRRVASDQSRRDELLERLEDRAVLFASVGLRLGPMEARHARDVVGEPLEDLHGDLRLGVLLAPLDHRIARGDHVAAAVLVGSLLSLEECLRRVLEGDQRHGLGLVVGRLVCGVVRGGGGGLAAALVGHLGESEGGEGGVCGGDGRGAEKAN</sequence>
<protein>
    <submittedName>
        <fullName evidence="2">Uncharacterized protein</fullName>
    </submittedName>
</protein>
<dbReference type="EMBL" id="JWZX01002013">
    <property type="protein sequence ID" value="KOO31449.1"/>
    <property type="molecule type" value="Genomic_DNA"/>
</dbReference>
<accession>A0A0M0JY17</accession>
<keyword evidence="3" id="KW-1185">Reference proteome</keyword>
<comment type="caution">
    <text evidence="2">The sequence shown here is derived from an EMBL/GenBank/DDBJ whole genome shotgun (WGS) entry which is preliminary data.</text>
</comment>
<dbReference type="Proteomes" id="UP000037460">
    <property type="component" value="Unassembled WGS sequence"/>
</dbReference>
<evidence type="ECO:0000313" key="2">
    <source>
        <dbReference type="EMBL" id="KOO31449.1"/>
    </source>
</evidence>
<feature type="non-terminal residue" evidence="2">
    <location>
        <position position="202"/>
    </location>
</feature>
<name>A0A0M0JY17_9EUKA</name>
<reference evidence="3" key="1">
    <citation type="journal article" date="2015" name="PLoS Genet.">
        <title>Genome Sequence and Transcriptome Analyses of Chrysochromulina tobin: Metabolic Tools for Enhanced Algal Fitness in the Prominent Order Prymnesiales (Haptophyceae).</title>
        <authorList>
            <person name="Hovde B.T."/>
            <person name="Deodato C.R."/>
            <person name="Hunsperger H.M."/>
            <person name="Ryken S.A."/>
            <person name="Yost W."/>
            <person name="Jha R.K."/>
            <person name="Patterson J."/>
            <person name="Monnat R.J. Jr."/>
            <person name="Barlow S.B."/>
            <person name="Starkenburg S.R."/>
            <person name="Cattolico R.A."/>
        </authorList>
    </citation>
    <scope>NUCLEOTIDE SEQUENCE</scope>
    <source>
        <strain evidence="3">CCMP291</strain>
    </source>
</reference>
<proteinExistence type="predicted"/>
<evidence type="ECO:0000313" key="3">
    <source>
        <dbReference type="Proteomes" id="UP000037460"/>
    </source>
</evidence>
<organism evidence="2 3">
    <name type="scientific">Chrysochromulina tobinii</name>
    <dbReference type="NCBI Taxonomy" id="1460289"/>
    <lineage>
        <taxon>Eukaryota</taxon>
        <taxon>Haptista</taxon>
        <taxon>Haptophyta</taxon>
        <taxon>Prymnesiophyceae</taxon>
        <taxon>Prymnesiales</taxon>
        <taxon>Chrysochromulinaceae</taxon>
        <taxon>Chrysochromulina</taxon>
    </lineage>
</organism>